<evidence type="ECO:0000313" key="2">
    <source>
        <dbReference type="EMBL" id="VFK34625.1"/>
    </source>
</evidence>
<proteinExistence type="predicted"/>
<organism evidence="1">
    <name type="scientific">Candidatus Kentrum sp. LPFa</name>
    <dbReference type="NCBI Taxonomy" id="2126335"/>
    <lineage>
        <taxon>Bacteria</taxon>
        <taxon>Pseudomonadati</taxon>
        <taxon>Pseudomonadota</taxon>
        <taxon>Gammaproteobacteria</taxon>
        <taxon>Candidatus Kentrum</taxon>
    </lineage>
</organism>
<evidence type="ECO:0000313" key="1">
    <source>
        <dbReference type="EMBL" id="VFK21328.1"/>
    </source>
</evidence>
<sequence>MEKPKIFVGSANESLHIVNGIVESLSKSEVIPVQWNVGALEATETIFQNLLDII</sequence>
<accession>A0A450WWI5</accession>
<dbReference type="AlphaFoldDB" id="A0A450WWI5"/>
<dbReference type="EMBL" id="CAADFM010000297">
    <property type="protein sequence ID" value="VFK21328.1"/>
    <property type="molecule type" value="Genomic_DNA"/>
</dbReference>
<reference evidence="1" key="1">
    <citation type="submission" date="2019-02" db="EMBL/GenBank/DDBJ databases">
        <authorList>
            <person name="Gruber-Vodicka R. H."/>
            <person name="Seah K. B. B."/>
        </authorList>
    </citation>
    <scope>NUCLEOTIDE SEQUENCE</scope>
    <source>
        <strain evidence="1">BECK_S312</strain>
        <strain evidence="2">BECK_S426</strain>
    </source>
</reference>
<dbReference type="EMBL" id="CAADFP010000286">
    <property type="protein sequence ID" value="VFK34625.1"/>
    <property type="molecule type" value="Genomic_DNA"/>
</dbReference>
<name>A0A450WWI5_9GAMM</name>
<protein>
    <submittedName>
        <fullName evidence="1">Uncharacterized protein</fullName>
    </submittedName>
</protein>
<gene>
    <name evidence="1" type="ORF">BECKLPF1236A_GA0070988_102977</name>
    <name evidence="2" type="ORF">BECKLPF1236C_GA0070990_102866</name>
</gene>